<reference evidence="8 9" key="1">
    <citation type="submission" date="2024-02" db="EMBL/GenBank/DDBJ databases">
        <title>High-quality chromosome-scale genome assembly of Pensacola bahiagrass (Paspalum notatum Flugge var. saurae).</title>
        <authorList>
            <person name="Vega J.M."/>
            <person name="Podio M."/>
            <person name="Orjuela J."/>
            <person name="Siena L.A."/>
            <person name="Pessino S.C."/>
            <person name="Combes M.C."/>
            <person name="Mariac C."/>
            <person name="Albertini E."/>
            <person name="Pupilli F."/>
            <person name="Ortiz J.P.A."/>
            <person name="Leblanc O."/>
        </authorList>
    </citation>
    <scope>NUCLEOTIDE SEQUENCE [LARGE SCALE GENOMIC DNA]</scope>
    <source>
        <strain evidence="8">R1</strain>
        <tissue evidence="8">Leaf</tissue>
    </source>
</reference>
<keyword evidence="5" id="KW-1133">Transmembrane helix</keyword>
<dbReference type="Proteomes" id="UP001341281">
    <property type="component" value="Chromosome 02"/>
</dbReference>
<dbReference type="PANTHER" id="PTHR47935">
    <property type="entry name" value="PENTATRICOPEPTIDE REPEAT-CONTAINING PROTEIN MRL1, CHLOROPLASTIC"/>
    <property type="match status" value="1"/>
</dbReference>
<gene>
    <name evidence="8" type="ORF">U9M48_008682</name>
</gene>
<evidence type="ECO:0000256" key="6">
    <source>
        <dbReference type="SAM" id="SignalP"/>
    </source>
</evidence>
<keyword evidence="2" id="KW-0809">Transit peptide</keyword>
<feature type="transmembrane region" description="Helical" evidence="5">
    <location>
        <begin position="79"/>
        <end position="101"/>
    </location>
</feature>
<dbReference type="InterPro" id="IPR002885">
    <property type="entry name" value="PPR_rpt"/>
</dbReference>
<keyword evidence="5" id="KW-0812">Transmembrane</keyword>
<evidence type="ECO:0000256" key="1">
    <source>
        <dbReference type="ARBA" id="ARBA00022737"/>
    </source>
</evidence>
<dbReference type="FunFam" id="1.25.40.10:FF:000542">
    <property type="entry name" value="Pentatricopeptide repeat-containing protein MRL1, chloroplastic isoform X1"/>
    <property type="match status" value="1"/>
</dbReference>
<dbReference type="InterPro" id="IPR053303">
    <property type="entry name" value="Chloroplast_PPR"/>
</dbReference>
<dbReference type="PANTHER" id="PTHR47935:SF1">
    <property type="entry name" value="PENTATRICOPEPTIDE REPEAT-CONTAINING PROTEIN MRL1, CHLOROPLASTIC"/>
    <property type="match status" value="1"/>
</dbReference>
<evidence type="ECO:0000256" key="3">
    <source>
        <dbReference type="PROSITE-ProRule" id="PRU00708"/>
    </source>
</evidence>
<dbReference type="PROSITE" id="PS51375">
    <property type="entry name" value="PPR"/>
    <property type="match status" value="6"/>
</dbReference>
<sequence length="1165" mass="126441">MEVSASTSAPAALLLLLAAPPRMLHLPLCRRSARRHGCGNGGGGAFLLQPPPGPVSRARGRTTCCALSSDQADVVLGGASLFSAAAVALLGFLAGCQLFWLRLRSGRPLESPEVLHECGKTIVNNAPGTSKTLYDSNSAGHSTHTTGLGELVVSGRMTVGEMHCKAGICPYVNTVHKETRAYSVITPWTSPDTSLGISAPDDVSFSTPTNSSIENVASIPVLPHPVSDKQDETKYFSNGAGQVAGLPYQFLSLPGQGHTGKEMDTRDANFVGCCQTDQEEHLDFTSLSSFKRVAEDHLNFVPLASYCNLFEPRKANEFTNSIGGSSYLPAGHFDPVACLREGPLSKHDKAVKGHDSATITGWSVSNLLNKENTDNFTPLERGGSKGTKDIIDYLRIYNSFLIDGRLKDCLDLLESMEQNGLLDMEKIHHASFFSMCKKQRAVMEALRFCRLICNPKISTFNMLLSVCAHSQDFDGALQVMELLKEAGLKPDCKLYTTLISTCAKCGKVDAMFEVFHEMVSAGIEPNVNTYSALIDGCARAGQVAKAFGAYGILSSKKVKPDRVVFNALISACGESGAVARAFDVLSEMTAESSESKGSKPILPDHITVGALMKTCIQAGQADRAREVYTMLQEYNIKGTPEVYTIALRSCSLTGDLGFALKIYEDMNNIGVKPDEMFLSALVDVAGHARRADAAFEIMKDARAKGLHVGTIAYGSLMGACCNAKDWKKALQLYEEIKSIKLTPTVSMMNALITSLVVYGREPPAIKSYDHGDCRVAAVAQHMVERDEFLADVRARLIQAQDVAKRAYDRHHRELSFQVRDWVWLCIRHRSPASLSGDGDQVLKAVDVFNDMNGLGVCPNEITYSVLSVACERNGEAQLGLDLFGQLKIDGIGINPTIIGSLTGLCLKMFDNDLSLGNIIVNFSLGKPQIDNKWTSSAISVYREAVSSGLLPSSDVLSQVLGCLRLPCNSSLNSIFIENMGMHCDILQHPNINSLFEGFGEYDIRAFSILEEAASLGVVASISMKDNRIVIDARKLKIYAAEVSLLTTLRSLKHRLAAGARLPNVTILLPTEKKQVDIDEKEKTLKLAGRIGQAIGSLLRRLGISYQGEESHGRMRINGLTLRRWFNPKLNSKSSPAAPSDLLPLPSRLAKGIADQQRDIRSNSLD</sequence>
<feature type="repeat" description="PPR" evidence="3">
    <location>
        <begin position="456"/>
        <end position="490"/>
    </location>
</feature>
<feature type="chain" id="PRO_5042930802" description="PROP1-like PPR domain-containing protein" evidence="6">
    <location>
        <begin position="26"/>
        <end position="1165"/>
    </location>
</feature>
<dbReference type="Gene3D" id="1.25.40.10">
    <property type="entry name" value="Tetratricopeptide repeat domain"/>
    <property type="match status" value="4"/>
</dbReference>
<evidence type="ECO:0000259" key="7">
    <source>
        <dbReference type="Pfam" id="PF17177"/>
    </source>
</evidence>
<evidence type="ECO:0000256" key="2">
    <source>
        <dbReference type="ARBA" id="ARBA00022946"/>
    </source>
</evidence>
<feature type="repeat" description="PPR" evidence="3">
    <location>
        <begin position="491"/>
        <end position="525"/>
    </location>
</feature>
<feature type="signal peptide" evidence="6">
    <location>
        <begin position="1"/>
        <end position="25"/>
    </location>
</feature>
<feature type="repeat" description="PPR" evidence="3">
    <location>
        <begin position="709"/>
        <end position="743"/>
    </location>
</feature>
<proteinExistence type="predicted"/>
<keyword evidence="1" id="KW-0677">Repeat</keyword>
<keyword evidence="9" id="KW-1185">Reference proteome</keyword>
<dbReference type="Pfam" id="PF01535">
    <property type="entry name" value="PPR"/>
    <property type="match status" value="2"/>
</dbReference>
<feature type="repeat" description="PPR" evidence="3">
    <location>
        <begin position="639"/>
        <end position="673"/>
    </location>
</feature>
<feature type="compositionally biased region" description="Low complexity" evidence="4">
    <location>
        <begin position="1133"/>
        <end position="1149"/>
    </location>
</feature>
<feature type="compositionally biased region" description="Basic and acidic residues" evidence="4">
    <location>
        <begin position="1155"/>
        <end position="1165"/>
    </location>
</feature>
<evidence type="ECO:0000313" key="8">
    <source>
        <dbReference type="EMBL" id="WVZ58405.1"/>
    </source>
</evidence>
<dbReference type="Pfam" id="PF13041">
    <property type="entry name" value="PPR_2"/>
    <property type="match status" value="1"/>
</dbReference>
<dbReference type="Pfam" id="PF17177">
    <property type="entry name" value="PPR_long"/>
    <property type="match status" value="1"/>
</dbReference>
<evidence type="ECO:0000313" key="9">
    <source>
        <dbReference type="Proteomes" id="UP001341281"/>
    </source>
</evidence>
<dbReference type="InterPro" id="IPR033443">
    <property type="entry name" value="PROP1-like_PPR_dom"/>
</dbReference>
<name>A0AAQ3WE05_PASNO</name>
<accession>A0AAQ3WE05</accession>
<feature type="repeat" description="PPR" evidence="3">
    <location>
        <begin position="561"/>
        <end position="595"/>
    </location>
</feature>
<feature type="repeat" description="PPR" evidence="3">
    <location>
        <begin position="526"/>
        <end position="560"/>
    </location>
</feature>
<keyword evidence="5" id="KW-0472">Membrane</keyword>
<feature type="domain" description="PROP1-like PPR" evidence="7">
    <location>
        <begin position="612"/>
        <end position="761"/>
    </location>
</feature>
<evidence type="ECO:0000256" key="4">
    <source>
        <dbReference type="SAM" id="MobiDB-lite"/>
    </source>
</evidence>
<dbReference type="EMBL" id="CP144746">
    <property type="protein sequence ID" value="WVZ58405.1"/>
    <property type="molecule type" value="Genomic_DNA"/>
</dbReference>
<dbReference type="FunFam" id="1.25.40.10:FF:000435">
    <property type="entry name" value="Pentatricopeptide repeat-containing protein MRL1, chloroplastic isoform X1"/>
    <property type="match status" value="1"/>
</dbReference>
<dbReference type="AlphaFoldDB" id="A0AAQ3WE05"/>
<protein>
    <recommendedName>
        <fullName evidence="7">PROP1-like PPR domain-containing protein</fullName>
    </recommendedName>
</protein>
<evidence type="ECO:0000256" key="5">
    <source>
        <dbReference type="SAM" id="Phobius"/>
    </source>
</evidence>
<keyword evidence="6" id="KW-0732">Signal</keyword>
<dbReference type="InterPro" id="IPR011990">
    <property type="entry name" value="TPR-like_helical_dom_sf"/>
</dbReference>
<feature type="region of interest" description="Disordered" evidence="4">
    <location>
        <begin position="1131"/>
        <end position="1165"/>
    </location>
</feature>
<dbReference type="NCBIfam" id="TIGR00756">
    <property type="entry name" value="PPR"/>
    <property type="match status" value="4"/>
</dbReference>
<organism evidence="8 9">
    <name type="scientific">Paspalum notatum var. saurae</name>
    <dbReference type="NCBI Taxonomy" id="547442"/>
    <lineage>
        <taxon>Eukaryota</taxon>
        <taxon>Viridiplantae</taxon>
        <taxon>Streptophyta</taxon>
        <taxon>Embryophyta</taxon>
        <taxon>Tracheophyta</taxon>
        <taxon>Spermatophyta</taxon>
        <taxon>Magnoliopsida</taxon>
        <taxon>Liliopsida</taxon>
        <taxon>Poales</taxon>
        <taxon>Poaceae</taxon>
        <taxon>PACMAD clade</taxon>
        <taxon>Panicoideae</taxon>
        <taxon>Andropogonodae</taxon>
        <taxon>Paspaleae</taxon>
        <taxon>Paspalinae</taxon>
        <taxon>Paspalum</taxon>
    </lineage>
</organism>